<dbReference type="Proteomes" id="UP000789704">
    <property type="component" value="Unassembled WGS sequence"/>
</dbReference>
<keyword evidence="3" id="KW-1185">Reference proteome</keyword>
<organism evidence="2 3">
    <name type="scientific">Paraburkholderia saeva</name>
    <dbReference type="NCBI Taxonomy" id="2777537"/>
    <lineage>
        <taxon>Bacteria</taxon>
        <taxon>Pseudomonadati</taxon>
        <taxon>Pseudomonadota</taxon>
        <taxon>Betaproteobacteria</taxon>
        <taxon>Burkholderiales</taxon>
        <taxon>Burkholderiaceae</taxon>
        <taxon>Paraburkholderia</taxon>
    </lineage>
</organism>
<dbReference type="AlphaFoldDB" id="A0A9N8S2K3"/>
<evidence type="ECO:0000313" key="2">
    <source>
        <dbReference type="EMBL" id="CAG4924934.1"/>
    </source>
</evidence>
<evidence type="ECO:0000313" key="3">
    <source>
        <dbReference type="Proteomes" id="UP000789704"/>
    </source>
</evidence>
<reference evidence="2" key="1">
    <citation type="submission" date="2021-04" db="EMBL/GenBank/DDBJ databases">
        <authorList>
            <person name="Vanwijnsberghe S."/>
        </authorList>
    </citation>
    <scope>NUCLEOTIDE SEQUENCE</scope>
    <source>
        <strain evidence="2">LMG 31841</strain>
    </source>
</reference>
<comment type="caution">
    <text evidence="2">The sequence shown here is derived from an EMBL/GenBank/DDBJ whole genome shotgun (WGS) entry which is preliminary data.</text>
</comment>
<name>A0A9N8S2K3_9BURK</name>
<gene>
    <name evidence="2" type="ORF">LMG31841_05435</name>
</gene>
<protein>
    <submittedName>
        <fullName evidence="2">Uncharacterized protein</fullName>
    </submittedName>
</protein>
<evidence type="ECO:0000256" key="1">
    <source>
        <dbReference type="SAM" id="MobiDB-lite"/>
    </source>
</evidence>
<proteinExistence type="predicted"/>
<feature type="region of interest" description="Disordered" evidence="1">
    <location>
        <begin position="1"/>
        <end position="45"/>
    </location>
</feature>
<sequence length="45" mass="4988">MPKALQDAMSRQAQTTHNRSRVSSMTLNTPPWRIGRDLNAHTGGP</sequence>
<dbReference type="EMBL" id="CAJQZC010000015">
    <property type="protein sequence ID" value="CAG4924934.1"/>
    <property type="molecule type" value="Genomic_DNA"/>
</dbReference>
<feature type="compositionally biased region" description="Polar residues" evidence="1">
    <location>
        <begin position="9"/>
        <end position="29"/>
    </location>
</feature>
<accession>A0A9N8S2K3</accession>